<gene>
    <name evidence="2" type="ORF">METZ01_LOCUS128795</name>
</gene>
<name>A0A381YH92_9ZZZZ</name>
<evidence type="ECO:0000256" key="1">
    <source>
        <dbReference type="SAM" id="Phobius"/>
    </source>
</evidence>
<sequence>MLHSLLRNRSNPNSVASPTPMIGILGLSTSVIFISGGSIRKA</sequence>
<dbReference type="AlphaFoldDB" id="A0A381YH92"/>
<reference evidence="2" key="1">
    <citation type="submission" date="2018-05" db="EMBL/GenBank/DDBJ databases">
        <authorList>
            <person name="Lanie J.A."/>
            <person name="Ng W.-L."/>
            <person name="Kazmierczak K.M."/>
            <person name="Andrzejewski T.M."/>
            <person name="Davidsen T.M."/>
            <person name="Wayne K.J."/>
            <person name="Tettelin H."/>
            <person name="Glass J.I."/>
            <person name="Rusch D."/>
            <person name="Podicherti R."/>
            <person name="Tsui H.-C.T."/>
            <person name="Winkler M.E."/>
        </authorList>
    </citation>
    <scope>NUCLEOTIDE SEQUENCE</scope>
</reference>
<feature type="transmembrane region" description="Helical" evidence="1">
    <location>
        <begin position="20"/>
        <end position="39"/>
    </location>
</feature>
<keyword evidence="1" id="KW-1133">Transmembrane helix</keyword>
<keyword evidence="1" id="KW-0472">Membrane</keyword>
<protein>
    <submittedName>
        <fullName evidence="2">Uncharacterized protein</fullName>
    </submittedName>
</protein>
<proteinExistence type="predicted"/>
<accession>A0A381YH92</accession>
<keyword evidence="1" id="KW-0812">Transmembrane</keyword>
<evidence type="ECO:0000313" key="2">
    <source>
        <dbReference type="EMBL" id="SVA75941.1"/>
    </source>
</evidence>
<organism evidence="2">
    <name type="scientific">marine metagenome</name>
    <dbReference type="NCBI Taxonomy" id="408172"/>
    <lineage>
        <taxon>unclassified sequences</taxon>
        <taxon>metagenomes</taxon>
        <taxon>ecological metagenomes</taxon>
    </lineage>
</organism>
<dbReference type="EMBL" id="UINC01018147">
    <property type="protein sequence ID" value="SVA75941.1"/>
    <property type="molecule type" value="Genomic_DNA"/>
</dbReference>